<keyword evidence="5 6" id="KW-0472">Membrane</keyword>
<protein>
    <submittedName>
        <fullName evidence="8">MASE1 domain-containing protein</fullName>
    </submittedName>
</protein>
<comment type="subcellular location">
    <subcellularLocation>
        <location evidence="1">Cell membrane</location>
        <topology evidence="1">Multi-pass membrane protein</topology>
    </subcellularLocation>
</comment>
<dbReference type="Pfam" id="PF05231">
    <property type="entry name" value="MASE1"/>
    <property type="match status" value="1"/>
</dbReference>
<feature type="transmembrane region" description="Helical" evidence="6">
    <location>
        <begin position="164"/>
        <end position="188"/>
    </location>
</feature>
<evidence type="ECO:0000256" key="2">
    <source>
        <dbReference type="ARBA" id="ARBA00022475"/>
    </source>
</evidence>
<reference evidence="8" key="1">
    <citation type="submission" date="2020-06" db="EMBL/GenBank/DDBJ databases">
        <title>Legume-microbial interactions unlock mineral nutrients during tropical forest succession.</title>
        <authorList>
            <person name="Epihov D.Z."/>
        </authorList>
    </citation>
    <scope>NUCLEOTIDE SEQUENCE [LARGE SCALE GENOMIC DNA]</scope>
    <source>
        <strain evidence="8">Pan2503</strain>
    </source>
</reference>
<evidence type="ECO:0000256" key="1">
    <source>
        <dbReference type="ARBA" id="ARBA00004651"/>
    </source>
</evidence>
<feature type="transmembrane region" description="Helical" evidence="6">
    <location>
        <begin position="96"/>
        <end position="118"/>
    </location>
</feature>
<evidence type="ECO:0000256" key="6">
    <source>
        <dbReference type="SAM" id="Phobius"/>
    </source>
</evidence>
<feature type="transmembrane region" description="Helical" evidence="6">
    <location>
        <begin position="208"/>
        <end position="226"/>
    </location>
</feature>
<evidence type="ECO:0000313" key="9">
    <source>
        <dbReference type="Proteomes" id="UP000567293"/>
    </source>
</evidence>
<gene>
    <name evidence="8" type="ORF">HRJ53_13615</name>
</gene>
<dbReference type="InterPro" id="IPR007895">
    <property type="entry name" value="MASE1"/>
</dbReference>
<feature type="transmembrane region" description="Helical" evidence="6">
    <location>
        <begin position="287"/>
        <end position="309"/>
    </location>
</feature>
<feature type="transmembrane region" description="Helical" evidence="6">
    <location>
        <begin position="71"/>
        <end position="90"/>
    </location>
</feature>
<feature type="transmembrane region" description="Helical" evidence="6">
    <location>
        <begin position="257"/>
        <end position="275"/>
    </location>
</feature>
<evidence type="ECO:0000313" key="8">
    <source>
        <dbReference type="EMBL" id="MBA0086031.1"/>
    </source>
</evidence>
<accession>A0A7V8NRG3</accession>
<feature type="transmembrane region" description="Helical" evidence="6">
    <location>
        <begin position="48"/>
        <end position="66"/>
    </location>
</feature>
<feature type="domain" description="MASE1" evidence="7">
    <location>
        <begin position="26"/>
        <end position="312"/>
    </location>
</feature>
<evidence type="ECO:0000259" key="7">
    <source>
        <dbReference type="Pfam" id="PF05231"/>
    </source>
</evidence>
<dbReference type="EMBL" id="JACDQQ010001320">
    <property type="protein sequence ID" value="MBA0086031.1"/>
    <property type="molecule type" value="Genomic_DNA"/>
</dbReference>
<feature type="transmembrane region" description="Helical" evidence="6">
    <location>
        <begin position="21"/>
        <end position="42"/>
    </location>
</feature>
<dbReference type="GO" id="GO:0005886">
    <property type="term" value="C:plasma membrane"/>
    <property type="evidence" value="ECO:0007669"/>
    <property type="project" value="UniProtKB-SubCell"/>
</dbReference>
<dbReference type="Proteomes" id="UP000567293">
    <property type="component" value="Unassembled WGS sequence"/>
</dbReference>
<evidence type="ECO:0000256" key="4">
    <source>
        <dbReference type="ARBA" id="ARBA00022989"/>
    </source>
</evidence>
<organism evidence="8 9">
    <name type="scientific">Candidatus Acidiferrum panamense</name>
    <dbReference type="NCBI Taxonomy" id="2741543"/>
    <lineage>
        <taxon>Bacteria</taxon>
        <taxon>Pseudomonadati</taxon>
        <taxon>Acidobacteriota</taxon>
        <taxon>Terriglobia</taxon>
        <taxon>Candidatus Acidiferrales</taxon>
        <taxon>Candidatus Acidiferrum</taxon>
    </lineage>
</organism>
<name>A0A7V8NRG3_9BACT</name>
<sequence length="330" mass="35682">MNSDIAVPLLLSRVRRLKVPLQGPLLVALAYLLGAEAAFYIGTLSDQIFALFWPPNVVLFCALMIVPQRDWWLYIVAAFLAHVVAELGVGMPAPQLLVAFATNCMVALLNAYAVRRFVGDPPWFGNFRKASIYIVITAGIAPAVLALGGAFVPILGGGALEAYWIFWSHWYLANALPNLTLGPVFLIWFSDGARWTRWKPSRRHIEPAVLAVALVCVCIVAVAAAGRLTTTSFLPAILFLPLPLVLWAAVRFGEKGASGAILVVAVILTWATLHGRGLFPGEDPEHSVLALQLFLTGLSIPVLMLGALIDELRSAERTTRGLAASLVRAQ</sequence>
<keyword evidence="2" id="KW-1003">Cell membrane</keyword>
<evidence type="ECO:0000256" key="3">
    <source>
        <dbReference type="ARBA" id="ARBA00022692"/>
    </source>
</evidence>
<comment type="caution">
    <text evidence="8">The sequence shown here is derived from an EMBL/GenBank/DDBJ whole genome shotgun (WGS) entry which is preliminary data.</text>
</comment>
<keyword evidence="9" id="KW-1185">Reference proteome</keyword>
<feature type="non-terminal residue" evidence="8">
    <location>
        <position position="330"/>
    </location>
</feature>
<proteinExistence type="predicted"/>
<keyword evidence="4 6" id="KW-1133">Transmembrane helix</keyword>
<feature type="transmembrane region" description="Helical" evidence="6">
    <location>
        <begin position="130"/>
        <end position="152"/>
    </location>
</feature>
<evidence type="ECO:0000256" key="5">
    <source>
        <dbReference type="ARBA" id="ARBA00023136"/>
    </source>
</evidence>
<dbReference type="AlphaFoldDB" id="A0A7V8NRG3"/>
<keyword evidence="3 6" id="KW-0812">Transmembrane</keyword>
<feature type="transmembrane region" description="Helical" evidence="6">
    <location>
        <begin position="232"/>
        <end position="250"/>
    </location>
</feature>